<feature type="compositionally biased region" description="Polar residues" evidence="1">
    <location>
        <begin position="301"/>
        <end position="325"/>
    </location>
</feature>
<reference evidence="3 4" key="1">
    <citation type="submission" date="2024-02" db="EMBL/GenBank/DDBJ databases">
        <authorList>
            <person name="Chen Y."/>
            <person name="Shah S."/>
            <person name="Dougan E. K."/>
            <person name="Thang M."/>
            <person name="Chan C."/>
        </authorList>
    </citation>
    <scope>NUCLEOTIDE SEQUENCE [LARGE SCALE GENOMIC DNA]</scope>
</reference>
<sequence length="734" mass="80731">MTDAEPSIKALAEAASKEWGGECQLMTAPRGSHASNGACERAILELARQARTLVSSLEERFPGFKLNPKDKHYPWLIRQASWLLTRYLVKADGKTSYERLRGRTYKGSIIEPFESCHYKVADAEKGKRDAQTNTGIWLGKSLQSDEHLVATEHGIRRCRTIWRKPERLRWNLKGFQSWVGLPWQPRGPPTPTPEAIRSGVTSPGTPVPGTPGVKKGVYITVGQQLKHGMRPGCPGCHSSDEHPKRHHAECRARFEKLISEERLKLESKEVLDVEMGAGTSASSRPSAGNTAAVGELPAGNTAATGKSSAGHTAMTSPSAGNTATADGSVAGRPAPVEGPLEGTSMGSEAKRLKKDQSSGSKRPAETSPDDLSAEIERRSVAALLEAPQEEVDYNDRPTLHEVPLAAYPEWAEVGQVLDERSGEVLEPDKVKKARGRELEKMETHGVEKDIRLSEAKSRIAVIPPKDLFDGEWAWELVKAMNGTREASRQWSLYIRSAMVPEGFRLSELVPNLFHHDEWDITMACHGDDFIAEGTAADLDRLDGIMKRHFQVKVLPRIGDPSYGGAVAEGNHLNRIIQWSDKGFSWQADPKHAVEFVKELGLEGSKGVETPASKDTGRNERHADDPLSSSDASEFRRLAGIALYLSLDRPSIPFPVLQIAAGETPFVERARRLQDAVEKGELKVKKEKTSENWADLGTKILDAPRVAELMSKMPLFRRGLVGACLVLSAKEFEFE</sequence>
<comment type="caution">
    <text evidence="3">The sequence shown here is derived from an EMBL/GenBank/DDBJ whole genome shotgun (WGS) entry which is preliminary data.</text>
</comment>
<dbReference type="EMBL" id="CAXAMN010001670">
    <property type="protein sequence ID" value="CAK8995698.1"/>
    <property type="molecule type" value="Genomic_DNA"/>
</dbReference>
<accession>A0ABP0HZM5</accession>
<evidence type="ECO:0000313" key="3">
    <source>
        <dbReference type="EMBL" id="CAK8995698.1"/>
    </source>
</evidence>
<name>A0ABP0HZM5_9DINO</name>
<feature type="compositionally biased region" description="Polar residues" evidence="1">
    <location>
        <begin position="279"/>
        <end position="289"/>
    </location>
</feature>
<proteinExistence type="predicted"/>
<keyword evidence="4" id="KW-1185">Reference proteome</keyword>
<dbReference type="EMBL" id="CAXAMN010001658">
    <property type="protein sequence ID" value="CAK8995597.1"/>
    <property type="molecule type" value="Genomic_DNA"/>
</dbReference>
<feature type="region of interest" description="Disordered" evidence="1">
    <location>
        <begin position="183"/>
        <end position="214"/>
    </location>
</feature>
<evidence type="ECO:0008006" key="5">
    <source>
        <dbReference type="Google" id="ProtNLM"/>
    </source>
</evidence>
<evidence type="ECO:0000313" key="4">
    <source>
        <dbReference type="Proteomes" id="UP001642484"/>
    </source>
</evidence>
<organism evidence="3 4">
    <name type="scientific">Durusdinium trenchii</name>
    <dbReference type="NCBI Taxonomy" id="1381693"/>
    <lineage>
        <taxon>Eukaryota</taxon>
        <taxon>Sar</taxon>
        <taxon>Alveolata</taxon>
        <taxon>Dinophyceae</taxon>
        <taxon>Suessiales</taxon>
        <taxon>Symbiodiniaceae</taxon>
        <taxon>Durusdinium</taxon>
    </lineage>
</organism>
<evidence type="ECO:0000313" key="2">
    <source>
        <dbReference type="EMBL" id="CAK8995597.1"/>
    </source>
</evidence>
<feature type="region of interest" description="Disordered" evidence="1">
    <location>
        <begin position="277"/>
        <end position="373"/>
    </location>
</feature>
<feature type="compositionally biased region" description="Basic and acidic residues" evidence="1">
    <location>
        <begin position="614"/>
        <end position="624"/>
    </location>
</feature>
<gene>
    <name evidence="2" type="ORF">CCMP2556_LOCUS4089</name>
    <name evidence="3" type="ORF">CCMP2556_LOCUS4141</name>
</gene>
<evidence type="ECO:0000256" key="1">
    <source>
        <dbReference type="SAM" id="MobiDB-lite"/>
    </source>
</evidence>
<protein>
    <recommendedName>
        <fullName evidence="5">Integrase catalytic domain-containing protein</fullName>
    </recommendedName>
</protein>
<feature type="region of interest" description="Disordered" evidence="1">
    <location>
        <begin position="604"/>
        <end position="629"/>
    </location>
</feature>
<dbReference type="Proteomes" id="UP001642484">
    <property type="component" value="Unassembled WGS sequence"/>
</dbReference>